<comment type="caution">
    <text evidence="1">The sequence shown here is derived from an EMBL/GenBank/DDBJ whole genome shotgun (WGS) entry which is preliminary data.</text>
</comment>
<evidence type="ECO:0000313" key="2">
    <source>
        <dbReference type="Proteomes" id="UP001163321"/>
    </source>
</evidence>
<organism evidence="1 2">
    <name type="scientific">Peronosclerospora sorghi</name>
    <dbReference type="NCBI Taxonomy" id="230839"/>
    <lineage>
        <taxon>Eukaryota</taxon>
        <taxon>Sar</taxon>
        <taxon>Stramenopiles</taxon>
        <taxon>Oomycota</taxon>
        <taxon>Peronosporomycetes</taxon>
        <taxon>Peronosporales</taxon>
        <taxon>Peronosporaceae</taxon>
        <taxon>Peronosclerospora</taxon>
    </lineage>
</organism>
<reference evidence="1 2" key="1">
    <citation type="journal article" date="2022" name="bioRxiv">
        <title>The genome of the oomycete Peronosclerospora sorghi, a cosmopolitan pathogen of maize and sorghum, is inflated with dispersed pseudogenes.</title>
        <authorList>
            <person name="Fletcher K."/>
            <person name="Martin F."/>
            <person name="Isakeit T."/>
            <person name="Cavanaugh K."/>
            <person name="Magill C."/>
            <person name="Michelmore R."/>
        </authorList>
    </citation>
    <scope>NUCLEOTIDE SEQUENCE [LARGE SCALE GENOMIC DNA]</scope>
    <source>
        <strain evidence="1">P6</strain>
    </source>
</reference>
<sequence>MGDIIHAHPALFCRPPASARDLEEEKARQEAALATKDEQPTEDRTDDVDPGKETATIETAKAIGGWSASLDEKVQAYLKELAP</sequence>
<proteinExistence type="predicted"/>
<keyword evidence="2" id="KW-1185">Reference proteome</keyword>
<gene>
    <name evidence="1" type="ORF">PsorP6_016982</name>
</gene>
<name>A0ACC0WFK6_9STRA</name>
<evidence type="ECO:0000313" key="1">
    <source>
        <dbReference type="EMBL" id="KAI9916880.1"/>
    </source>
</evidence>
<protein>
    <submittedName>
        <fullName evidence="1">Uncharacterized protein</fullName>
    </submittedName>
</protein>
<dbReference type="Proteomes" id="UP001163321">
    <property type="component" value="Chromosome 2"/>
</dbReference>
<accession>A0ACC0WFK6</accession>
<dbReference type="EMBL" id="CM047581">
    <property type="protein sequence ID" value="KAI9916880.1"/>
    <property type="molecule type" value="Genomic_DNA"/>
</dbReference>